<reference evidence="8 9" key="1">
    <citation type="submission" date="2019-03" db="EMBL/GenBank/DDBJ databases">
        <title>Genomic Encyclopedia of Type Strains, Phase III (KMG-III): the genomes of soil and plant-associated and newly described type strains.</title>
        <authorList>
            <person name="Whitman W."/>
        </authorList>
    </citation>
    <scope>NUCLEOTIDE SEQUENCE [LARGE SCALE GENOMIC DNA]</scope>
    <source>
        <strain evidence="8 9">CECT 8446</strain>
    </source>
</reference>
<dbReference type="OrthoDB" id="1027298at2"/>
<proteinExistence type="inferred from homology"/>
<sequence length="194" mass="22722">MDSMQQKDDQYYLEQTRKGDLQAFSVLVGKYEKMVFTLCLRMLKIREEAEEAAQDSFIKVYQHLSSFKGDSKFSTWLYKITYHECLGKLRKKKIHFELNEEITPEDENHIHWENGLEILVKEEREKAIRKAIESLSSNEAAVITLFYMDELSIKEISAITSLSESNIKVVLHRGRKNLTKTLLDLSEKKLVDIK</sequence>
<dbReference type="Pfam" id="PF08281">
    <property type="entry name" value="Sigma70_r4_2"/>
    <property type="match status" value="1"/>
</dbReference>
<organism evidence="8 9">
    <name type="scientific">Algoriphagus boseongensis</name>
    <dbReference type="NCBI Taxonomy" id="1442587"/>
    <lineage>
        <taxon>Bacteria</taxon>
        <taxon>Pseudomonadati</taxon>
        <taxon>Bacteroidota</taxon>
        <taxon>Cytophagia</taxon>
        <taxon>Cytophagales</taxon>
        <taxon>Cyclobacteriaceae</taxon>
        <taxon>Algoriphagus</taxon>
    </lineage>
</organism>
<evidence type="ECO:0000256" key="2">
    <source>
        <dbReference type="ARBA" id="ARBA00023015"/>
    </source>
</evidence>
<evidence type="ECO:0000313" key="8">
    <source>
        <dbReference type="EMBL" id="TDQ13563.1"/>
    </source>
</evidence>
<keyword evidence="3" id="KW-0731">Sigma factor</keyword>
<dbReference type="Pfam" id="PF04542">
    <property type="entry name" value="Sigma70_r2"/>
    <property type="match status" value="1"/>
</dbReference>
<dbReference type="InterPro" id="IPR013249">
    <property type="entry name" value="RNA_pol_sigma70_r4_t2"/>
</dbReference>
<dbReference type="AlphaFoldDB" id="A0A4R6T489"/>
<feature type="domain" description="RNA polymerase sigma factor 70 region 4 type 2" evidence="7">
    <location>
        <begin position="127"/>
        <end position="178"/>
    </location>
</feature>
<protein>
    <submittedName>
        <fullName evidence="8">RNA polymerase sigma-70 factor (ECF subfamily)</fullName>
    </submittedName>
</protein>
<dbReference type="SUPFAM" id="SSF88946">
    <property type="entry name" value="Sigma2 domain of RNA polymerase sigma factors"/>
    <property type="match status" value="1"/>
</dbReference>
<dbReference type="PANTHER" id="PTHR43133">
    <property type="entry name" value="RNA POLYMERASE ECF-TYPE SIGMA FACTO"/>
    <property type="match status" value="1"/>
</dbReference>
<dbReference type="InterPro" id="IPR013325">
    <property type="entry name" value="RNA_pol_sigma_r2"/>
</dbReference>
<evidence type="ECO:0000256" key="4">
    <source>
        <dbReference type="ARBA" id="ARBA00023125"/>
    </source>
</evidence>
<evidence type="ECO:0000256" key="3">
    <source>
        <dbReference type="ARBA" id="ARBA00023082"/>
    </source>
</evidence>
<evidence type="ECO:0000313" key="9">
    <source>
        <dbReference type="Proteomes" id="UP000294535"/>
    </source>
</evidence>
<keyword evidence="4" id="KW-0238">DNA-binding</keyword>
<dbReference type="Gene3D" id="1.10.1740.10">
    <property type="match status" value="1"/>
</dbReference>
<evidence type="ECO:0000259" key="7">
    <source>
        <dbReference type="Pfam" id="PF08281"/>
    </source>
</evidence>
<dbReference type="InterPro" id="IPR039425">
    <property type="entry name" value="RNA_pol_sigma-70-like"/>
</dbReference>
<keyword evidence="5" id="KW-0804">Transcription</keyword>
<dbReference type="EMBL" id="SNYF01000011">
    <property type="protein sequence ID" value="TDQ13563.1"/>
    <property type="molecule type" value="Genomic_DNA"/>
</dbReference>
<dbReference type="InterPro" id="IPR007627">
    <property type="entry name" value="RNA_pol_sigma70_r2"/>
</dbReference>
<dbReference type="GO" id="GO:0016987">
    <property type="term" value="F:sigma factor activity"/>
    <property type="evidence" value="ECO:0007669"/>
    <property type="project" value="UniProtKB-KW"/>
</dbReference>
<dbReference type="PANTHER" id="PTHR43133:SF8">
    <property type="entry name" value="RNA POLYMERASE SIGMA FACTOR HI_1459-RELATED"/>
    <property type="match status" value="1"/>
</dbReference>
<dbReference type="GO" id="GO:0003677">
    <property type="term" value="F:DNA binding"/>
    <property type="evidence" value="ECO:0007669"/>
    <property type="project" value="UniProtKB-KW"/>
</dbReference>
<dbReference type="SUPFAM" id="SSF88659">
    <property type="entry name" value="Sigma3 and sigma4 domains of RNA polymerase sigma factors"/>
    <property type="match status" value="1"/>
</dbReference>
<dbReference type="InterPro" id="IPR013324">
    <property type="entry name" value="RNA_pol_sigma_r3/r4-like"/>
</dbReference>
<comment type="similarity">
    <text evidence="1">Belongs to the sigma-70 factor family. ECF subfamily.</text>
</comment>
<dbReference type="Gene3D" id="1.10.10.10">
    <property type="entry name" value="Winged helix-like DNA-binding domain superfamily/Winged helix DNA-binding domain"/>
    <property type="match status" value="1"/>
</dbReference>
<dbReference type="CDD" id="cd06171">
    <property type="entry name" value="Sigma70_r4"/>
    <property type="match status" value="1"/>
</dbReference>
<gene>
    <name evidence="8" type="ORF">DFQ04_3598</name>
</gene>
<evidence type="ECO:0000259" key="6">
    <source>
        <dbReference type="Pfam" id="PF04542"/>
    </source>
</evidence>
<dbReference type="Proteomes" id="UP000294535">
    <property type="component" value="Unassembled WGS sequence"/>
</dbReference>
<dbReference type="InterPro" id="IPR036388">
    <property type="entry name" value="WH-like_DNA-bd_sf"/>
</dbReference>
<feature type="domain" description="RNA polymerase sigma-70 region 2" evidence="6">
    <location>
        <begin position="27"/>
        <end position="93"/>
    </location>
</feature>
<evidence type="ECO:0000256" key="1">
    <source>
        <dbReference type="ARBA" id="ARBA00010641"/>
    </source>
</evidence>
<accession>A0A4R6T489</accession>
<comment type="caution">
    <text evidence="8">The sequence shown here is derived from an EMBL/GenBank/DDBJ whole genome shotgun (WGS) entry which is preliminary data.</text>
</comment>
<keyword evidence="2" id="KW-0805">Transcription regulation</keyword>
<name>A0A4R6T489_9BACT</name>
<evidence type="ECO:0000256" key="5">
    <source>
        <dbReference type="ARBA" id="ARBA00023163"/>
    </source>
</evidence>
<dbReference type="GO" id="GO:0006352">
    <property type="term" value="P:DNA-templated transcription initiation"/>
    <property type="evidence" value="ECO:0007669"/>
    <property type="project" value="InterPro"/>
</dbReference>
<dbReference type="NCBIfam" id="TIGR02937">
    <property type="entry name" value="sigma70-ECF"/>
    <property type="match status" value="1"/>
</dbReference>
<keyword evidence="9" id="KW-1185">Reference proteome</keyword>
<dbReference type="InterPro" id="IPR014284">
    <property type="entry name" value="RNA_pol_sigma-70_dom"/>
</dbReference>